<dbReference type="PANTHER" id="PTHR43429">
    <property type="entry name" value="PYRIDINE NUCLEOTIDE-DISULFIDE OXIDOREDUCTASE DOMAIN-CONTAINING"/>
    <property type="match status" value="1"/>
</dbReference>
<dbReference type="Pfam" id="PF18267">
    <property type="entry name" value="Rubredoxin_C"/>
    <property type="match status" value="1"/>
</dbReference>
<proteinExistence type="inferred from homology"/>
<dbReference type="InterPro" id="IPR016156">
    <property type="entry name" value="FAD/NAD-linked_Rdtase_dimer_sf"/>
</dbReference>
<name>A0A1I4C2R5_9HYPH</name>
<feature type="domain" description="NADH-rubredoxin oxidoreductase C-terminal" evidence="6">
    <location>
        <begin position="316"/>
        <end position="382"/>
    </location>
</feature>
<dbReference type="OrthoDB" id="9768666at2"/>
<dbReference type="PRINTS" id="PR00411">
    <property type="entry name" value="PNDRDTASEI"/>
</dbReference>
<keyword evidence="3" id="KW-0285">Flavoprotein</keyword>
<dbReference type="Gene3D" id="3.30.390.30">
    <property type="match status" value="1"/>
</dbReference>
<keyword evidence="8" id="KW-1185">Reference proteome</keyword>
<dbReference type="STRING" id="1612308.SAMN05444581_11810"/>
<evidence type="ECO:0000256" key="2">
    <source>
        <dbReference type="ARBA" id="ARBA00006442"/>
    </source>
</evidence>
<dbReference type="AlphaFoldDB" id="A0A1I4C2R5"/>
<dbReference type="InterPro" id="IPR023753">
    <property type="entry name" value="FAD/NAD-binding_dom"/>
</dbReference>
<reference evidence="7 8" key="1">
    <citation type="submission" date="2016-10" db="EMBL/GenBank/DDBJ databases">
        <authorList>
            <person name="de Groot N.N."/>
        </authorList>
    </citation>
    <scope>NUCLEOTIDE SEQUENCE [LARGE SCALE GENOMIC DNA]</scope>
    <source>
        <strain evidence="7 8">NE2</strain>
    </source>
</reference>
<feature type="domain" description="FAD/NAD(P)-binding" evidence="5">
    <location>
        <begin position="5"/>
        <end position="294"/>
    </location>
</feature>
<dbReference type="InterPro" id="IPR036188">
    <property type="entry name" value="FAD/NAD-bd_sf"/>
</dbReference>
<evidence type="ECO:0000313" key="8">
    <source>
        <dbReference type="Proteomes" id="UP000198755"/>
    </source>
</evidence>
<dbReference type="RefSeq" id="WP_091685600.1">
    <property type="nucleotide sequence ID" value="NZ_FOSN01000018.1"/>
</dbReference>
<dbReference type="Pfam" id="PF07992">
    <property type="entry name" value="Pyr_redox_2"/>
    <property type="match status" value="1"/>
</dbReference>
<dbReference type="Gene3D" id="3.50.50.60">
    <property type="entry name" value="FAD/NAD(P)-binding domain"/>
    <property type="match status" value="2"/>
</dbReference>
<dbReference type="InterPro" id="IPR041575">
    <property type="entry name" value="Rubredoxin_C"/>
</dbReference>
<dbReference type="Proteomes" id="UP000198755">
    <property type="component" value="Unassembled WGS sequence"/>
</dbReference>
<sequence length="405" mass="42438">MSEPLVIVGQGMAAARLADELSARALGRYAIVVIGAEPFRAYNRVLLSSVLAGEIAAADIELKPSQWWEGRGVTNLYGSPVAGVDRNAKTVRLESGLELPYSKLVFATGSHPIRLPRPGMDLQGVMTFRTMGDVDAMLREAALGRRAAVIGGGLLGLEAAYGLAKAGVKVTLIHVVDRLMERQLDASAARLLAEAMRTKGVEVMLEAETDFIVGTDRAEGVALKNGIQIEADLVVCAVGVRPNADLARAAGLAVNRGIVVDDAMATSDADIFALGECAEHRGVAYGLVEPAYEQAKVLARRLTGDSRAAFAGSTLATNLKIAGVALFSAGDFNDAGREAIVFEDPAAGVYKKLVIEAGRLVGAVLFGDAVDGLWYQDLIRSGASIESIRDTLAFGQAASSLSEAA</sequence>
<comment type="cofactor">
    <cofactor evidence="1">
        <name>FAD</name>
        <dbReference type="ChEBI" id="CHEBI:57692"/>
    </cofactor>
</comment>
<organism evidence="7 8">
    <name type="scientific">Methylocapsa palsarum</name>
    <dbReference type="NCBI Taxonomy" id="1612308"/>
    <lineage>
        <taxon>Bacteria</taxon>
        <taxon>Pseudomonadati</taxon>
        <taxon>Pseudomonadota</taxon>
        <taxon>Alphaproteobacteria</taxon>
        <taxon>Hyphomicrobiales</taxon>
        <taxon>Beijerinckiaceae</taxon>
        <taxon>Methylocapsa</taxon>
    </lineage>
</organism>
<dbReference type="EMBL" id="FOSN01000018">
    <property type="protein sequence ID" value="SFK75374.1"/>
    <property type="molecule type" value="Genomic_DNA"/>
</dbReference>
<evidence type="ECO:0000259" key="6">
    <source>
        <dbReference type="Pfam" id="PF18267"/>
    </source>
</evidence>
<keyword evidence="4" id="KW-0274">FAD</keyword>
<dbReference type="PRINTS" id="PR00368">
    <property type="entry name" value="FADPNR"/>
</dbReference>
<evidence type="ECO:0000259" key="5">
    <source>
        <dbReference type="Pfam" id="PF07992"/>
    </source>
</evidence>
<evidence type="ECO:0000256" key="3">
    <source>
        <dbReference type="ARBA" id="ARBA00022630"/>
    </source>
</evidence>
<evidence type="ECO:0000256" key="1">
    <source>
        <dbReference type="ARBA" id="ARBA00001974"/>
    </source>
</evidence>
<dbReference type="GO" id="GO:0016491">
    <property type="term" value="F:oxidoreductase activity"/>
    <property type="evidence" value="ECO:0007669"/>
    <property type="project" value="InterPro"/>
</dbReference>
<comment type="similarity">
    <text evidence="2">Belongs to the FAD-dependent oxidoreductase family.</text>
</comment>
<protein>
    <submittedName>
        <fullName evidence="7">Nitrite reductase (NADH) large subunit</fullName>
    </submittedName>
</protein>
<evidence type="ECO:0000256" key="4">
    <source>
        <dbReference type="ARBA" id="ARBA00022827"/>
    </source>
</evidence>
<dbReference type="InterPro" id="IPR050260">
    <property type="entry name" value="FAD-bd_OxRdtase"/>
</dbReference>
<evidence type="ECO:0000313" key="7">
    <source>
        <dbReference type="EMBL" id="SFK75374.1"/>
    </source>
</evidence>
<gene>
    <name evidence="7" type="ORF">SAMN05444581_11810</name>
</gene>
<dbReference type="SUPFAM" id="SSF51905">
    <property type="entry name" value="FAD/NAD(P)-binding domain"/>
    <property type="match status" value="2"/>
</dbReference>
<dbReference type="PANTHER" id="PTHR43429:SF3">
    <property type="entry name" value="NITRITE REDUCTASE [NAD(P)H]"/>
    <property type="match status" value="1"/>
</dbReference>
<accession>A0A1I4C2R5</accession>